<feature type="compositionally biased region" description="Pro residues" evidence="1">
    <location>
        <begin position="178"/>
        <end position="194"/>
    </location>
</feature>
<dbReference type="InterPro" id="IPR044861">
    <property type="entry name" value="IPNS-like_FE2OG_OXY"/>
</dbReference>
<evidence type="ECO:0000313" key="4">
    <source>
        <dbReference type="Proteomes" id="UP000770661"/>
    </source>
</evidence>
<dbReference type="EMBL" id="JACEEZ010004350">
    <property type="protein sequence ID" value="KAG0726488.1"/>
    <property type="molecule type" value="Genomic_DNA"/>
</dbReference>
<evidence type="ECO:0000313" key="3">
    <source>
        <dbReference type="EMBL" id="KAG0726488.1"/>
    </source>
</evidence>
<evidence type="ECO:0000259" key="2">
    <source>
        <dbReference type="Pfam" id="PF03171"/>
    </source>
</evidence>
<dbReference type="OrthoDB" id="6373289at2759"/>
<dbReference type="InterPro" id="IPR027443">
    <property type="entry name" value="IPNS-like_sf"/>
</dbReference>
<dbReference type="Gene3D" id="2.60.120.330">
    <property type="entry name" value="B-lactam Antibiotic, Isopenicillin N Synthase, Chain"/>
    <property type="match status" value="1"/>
</dbReference>
<evidence type="ECO:0000256" key="1">
    <source>
        <dbReference type="SAM" id="MobiDB-lite"/>
    </source>
</evidence>
<feature type="region of interest" description="Disordered" evidence="1">
    <location>
        <begin position="176"/>
        <end position="195"/>
    </location>
</feature>
<dbReference type="Pfam" id="PF03171">
    <property type="entry name" value="2OG-FeII_Oxy"/>
    <property type="match status" value="1"/>
</dbReference>
<dbReference type="Proteomes" id="UP000770661">
    <property type="component" value="Unassembled WGS sequence"/>
</dbReference>
<dbReference type="SUPFAM" id="SSF51197">
    <property type="entry name" value="Clavaminate synthase-like"/>
    <property type="match status" value="1"/>
</dbReference>
<name>A0A8J4YEE9_CHIOP</name>
<reference evidence="3" key="1">
    <citation type="submission" date="2020-07" db="EMBL/GenBank/DDBJ databases">
        <title>The High-quality genome of the commercially important snow crab, Chionoecetes opilio.</title>
        <authorList>
            <person name="Jeong J.-H."/>
            <person name="Ryu S."/>
        </authorList>
    </citation>
    <scope>NUCLEOTIDE SEQUENCE</scope>
    <source>
        <strain evidence="3">MADBK_172401_WGS</strain>
        <tissue evidence="3">Digestive gland</tissue>
    </source>
</reference>
<keyword evidence="4" id="KW-1185">Reference proteome</keyword>
<comment type="caution">
    <text evidence="3">The sequence shown here is derived from an EMBL/GenBank/DDBJ whole genome shotgun (WGS) entry which is preliminary data.</text>
</comment>
<proteinExistence type="predicted"/>
<sequence length="217" mass="24179">MCIQHLARIWVQQGAAQLALESWRAPQGGPPAVMSSGDAPSSAPSAMWVVKEAFSSTIAFFKAERNFKMRWLHDDGFVGYSQMSSENGGRHEVKLTRRFVIAATLCHPQICDPSGQWVDVPFVPGTILLLAGEFLHFYSNKRFIPVMHKVVVPSENHPGYRPRCSLIYFEYADDDTPMWPPGDDPASPDSPAPPSVKELLEKRLFKARVEGAKYTSS</sequence>
<feature type="domain" description="Isopenicillin N synthase-like Fe(2+) 2OG dioxygenase" evidence="2">
    <location>
        <begin position="110"/>
        <end position="169"/>
    </location>
</feature>
<accession>A0A8J4YEE9</accession>
<gene>
    <name evidence="3" type="ORF">GWK47_036433</name>
</gene>
<organism evidence="3 4">
    <name type="scientific">Chionoecetes opilio</name>
    <name type="common">Atlantic snow crab</name>
    <name type="synonym">Cancer opilio</name>
    <dbReference type="NCBI Taxonomy" id="41210"/>
    <lineage>
        <taxon>Eukaryota</taxon>
        <taxon>Metazoa</taxon>
        <taxon>Ecdysozoa</taxon>
        <taxon>Arthropoda</taxon>
        <taxon>Crustacea</taxon>
        <taxon>Multicrustacea</taxon>
        <taxon>Malacostraca</taxon>
        <taxon>Eumalacostraca</taxon>
        <taxon>Eucarida</taxon>
        <taxon>Decapoda</taxon>
        <taxon>Pleocyemata</taxon>
        <taxon>Brachyura</taxon>
        <taxon>Eubrachyura</taxon>
        <taxon>Majoidea</taxon>
        <taxon>Majidae</taxon>
        <taxon>Chionoecetes</taxon>
    </lineage>
</organism>
<dbReference type="AlphaFoldDB" id="A0A8J4YEE9"/>
<protein>
    <recommendedName>
        <fullName evidence="2">Isopenicillin N synthase-like Fe(2+) 2OG dioxygenase domain-containing protein</fullName>
    </recommendedName>
</protein>